<reference evidence="1" key="1">
    <citation type="journal article" date="2014" name="Nat. Commun.">
        <title>The tobacco genome sequence and its comparison with those of tomato and potato.</title>
        <authorList>
            <person name="Sierro N."/>
            <person name="Battey J.N."/>
            <person name="Ouadi S."/>
            <person name="Bakaher N."/>
            <person name="Bovet L."/>
            <person name="Willig A."/>
            <person name="Goepfert S."/>
            <person name="Peitsch M.C."/>
            <person name="Ivanov N.V."/>
        </authorList>
    </citation>
    <scope>NUCLEOTIDE SEQUENCE [LARGE SCALE GENOMIC DNA]</scope>
</reference>
<reference evidence="2" key="2">
    <citation type="submission" date="2025-08" db="UniProtKB">
        <authorList>
            <consortium name="RefSeq"/>
        </authorList>
    </citation>
    <scope>IDENTIFICATION</scope>
    <source>
        <tissue evidence="2">Leaf</tissue>
    </source>
</reference>
<organism evidence="1 2">
    <name type="scientific">Nicotiana tabacum</name>
    <name type="common">Common tobacco</name>
    <dbReference type="NCBI Taxonomy" id="4097"/>
    <lineage>
        <taxon>Eukaryota</taxon>
        <taxon>Viridiplantae</taxon>
        <taxon>Streptophyta</taxon>
        <taxon>Embryophyta</taxon>
        <taxon>Tracheophyta</taxon>
        <taxon>Spermatophyta</taxon>
        <taxon>Magnoliopsida</taxon>
        <taxon>eudicotyledons</taxon>
        <taxon>Gunneridae</taxon>
        <taxon>Pentapetalae</taxon>
        <taxon>asterids</taxon>
        <taxon>lamiids</taxon>
        <taxon>Solanales</taxon>
        <taxon>Solanaceae</taxon>
        <taxon>Nicotianoideae</taxon>
        <taxon>Nicotianeae</taxon>
        <taxon>Nicotiana</taxon>
    </lineage>
</organism>
<evidence type="ECO:0000313" key="2">
    <source>
        <dbReference type="RefSeq" id="XP_075085122.1"/>
    </source>
</evidence>
<sequence>MGLDDSYPQAHSQILMMKPLPSVNQAYAILMSDESQRAVAASAGILGSSPTVNATHSYDSTALYSAKPNFNPKFRKNYNIQCEFCKMKSQIKESCYKIIGYPSDHKFKKKGGTGAYNAMVEPGYTMPMYFNHVSRQASQQTSMPHLLTYQKPQQIMNQGVEFSQAVNQAQGGTQALAGSSSTQAQRPYTVSSPHTQGNVFPFTKDQYDQIMHILNNSTSTSSAQANVVGTSTALLASTSPQEWIIDTGTTNHMVSDANLFTKTSIVTPSKPRTVLLPNGDITPVTHTGSLQWQGEEIGRERDGLYFLQKYGGKMLTAGLLAAAGIKSRKGDTTIDVALWHKRLGHVSSIVLRKLFAAKLASINDTINKYSVCPCARQTRLAFPSSCIKTVVAFDLIHLDVWGPYNCATFDGNRYFLTVVDDFTRMTWVFFLLKLKYDVCVVLTQLIVLIQTQFNKVVKAVKSDNGSEFVNSTCTTLFQKYGIIHQRTCVYTPRQHRIAERKHMHILEVTRALRFRAHIPIKYWGHCVLAAVYLINRMPSFVIHGLSPFEVLEDIFPFKDITDTSPPIFLPSELSNSSEEQPSLPPVPARHESTGSSALHQSAADVMPSIPPSMSSQLSTGLRRSLRTRQAPIWMKDFMSQPGYKSIPYSIANYVSYDRISPKYQAYLTAFSAIQEPTSFEKSA</sequence>
<gene>
    <name evidence="2" type="primary">LOC107763294</name>
</gene>
<protein>
    <submittedName>
        <fullName evidence="2">Uncharacterized protein LOC107763294</fullName>
    </submittedName>
</protein>
<dbReference type="Proteomes" id="UP000790787">
    <property type="component" value="Chromosome 13"/>
</dbReference>
<name>A0AC58SJH2_TOBAC</name>
<evidence type="ECO:0000313" key="1">
    <source>
        <dbReference type="Proteomes" id="UP000790787"/>
    </source>
</evidence>
<dbReference type="RefSeq" id="XP_075085122.1">
    <property type="nucleotide sequence ID" value="XM_075229021.1"/>
</dbReference>
<keyword evidence="1" id="KW-1185">Reference proteome</keyword>
<accession>A0AC58SJH2</accession>
<proteinExistence type="predicted"/>